<accession>A0ACD3AIK3</accession>
<dbReference type="EMBL" id="ML208428">
    <property type="protein sequence ID" value="TFK65708.1"/>
    <property type="molecule type" value="Genomic_DNA"/>
</dbReference>
<proteinExistence type="predicted"/>
<gene>
    <name evidence="1" type="ORF">BDN72DRAFT_188078</name>
</gene>
<reference evidence="1 2" key="1">
    <citation type="journal article" date="2019" name="Nat. Ecol. Evol.">
        <title>Megaphylogeny resolves global patterns of mushroom evolution.</title>
        <authorList>
            <person name="Varga T."/>
            <person name="Krizsan K."/>
            <person name="Foldi C."/>
            <person name="Dima B."/>
            <person name="Sanchez-Garcia M."/>
            <person name="Sanchez-Ramirez S."/>
            <person name="Szollosi G.J."/>
            <person name="Szarkandi J.G."/>
            <person name="Papp V."/>
            <person name="Albert L."/>
            <person name="Andreopoulos W."/>
            <person name="Angelini C."/>
            <person name="Antonin V."/>
            <person name="Barry K.W."/>
            <person name="Bougher N.L."/>
            <person name="Buchanan P."/>
            <person name="Buyck B."/>
            <person name="Bense V."/>
            <person name="Catcheside P."/>
            <person name="Chovatia M."/>
            <person name="Cooper J."/>
            <person name="Damon W."/>
            <person name="Desjardin D."/>
            <person name="Finy P."/>
            <person name="Geml J."/>
            <person name="Haridas S."/>
            <person name="Hughes K."/>
            <person name="Justo A."/>
            <person name="Karasinski D."/>
            <person name="Kautmanova I."/>
            <person name="Kiss B."/>
            <person name="Kocsube S."/>
            <person name="Kotiranta H."/>
            <person name="LaButti K.M."/>
            <person name="Lechner B.E."/>
            <person name="Liimatainen K."/>
            <person name="Lipzen A."/>
            <person name="Lukacs Z."/>
            <person name="Mihaltcheva S."/>
            <person name="Morgado L.N."/>
            <person name="Niskanen T."/>
            <person name="Noordeloos M.E."/>
            <person name="Ohm R.A."/>
            <person name="Ortiz-Santana B."/>
            <person name="Ovrebo C."/>
            <person name="Racz N."/>
            <person name="Riley R."/>
            <person name="Savchenko A."/>
            <person name="Shiryaev A."/>
            <person name="Soop K."/>
            <person name="Spirin V."/>
            <person name="Szebenyi C."/>
            <person name="Tomsovsky M."/>
            <person name="Tulloss R.E."/>
            <person name="Uehling J."/>
            <person name="Grigoriev I.V."/>
            <person name="Vagvolgyi C."/>
            <person name="Papp T."/>
            <person name="Martin F.M."/>
            <person name="Miettinen O."/>
            <person name="Hibbett D.S."/>
            <person name="Nagy L.G."/>
        </authorList>
    </citation>
    <scope>NUCLEOTIDE SEQUENCE [LARGE SCALE GENOMIC DNA]</scope>
    <source>
        <strain evidence="1 2">NL-1719</strain>
    </source>
</reference>
<protein>
    <submittedName>
        <fullName evidence="1">Uncharacterized protein</fullName>
    </submittedName>
</protein>
<sequence length="449" mass="51088">MRQYDSDDFDTNAKLREEIDAELAMLCDRVRILHAKRNTLSSLYRLPPELLVRIFKEHQENVVQSLNLDENEKYGAWIRVLQISQYLREIGLQSPELWSNIMVTDRRWISKSIELSRSNDLNIGVWLNDEDLVKPVKQIMAESERISALNLAIGQPYWEEFLPRFKMPAPRLTTLRLRAYIGDSDDPPSIPIDLFSGTHPRLTRLFVTSFDVDLESPLFTKTNLSNLSLISPGNVFPISEILCVLQRLPGLRSLVLRHTLATGDPGGGCPIPLPSLTSLQLEHEVEKINNDFLVSLILPETTNIDLSSFAIDSLTQDLIDSTMDSVKRATQNPSLVFREIQIDWGTQSLVMVCMKQSGSGKLSSPFVRIKFAFASRPTQEGRETWLTTLPNWLLLPIEVLRFQGRGPTSQETWDYLSRTILNLQHLVLSTGVLLYYFIVHPILQPPIPG</sequence>
<dbReference type="Proteomes" id="UP000308600">
    <property type="component" value="Unassembled WGS sequence"/>
</dbReference>
<evidence type="ECO:0000313" key="2">
    <source>
        <dbReference type="Proteomes" id="UP000308600"/>
    </source>
</evidence>
<keyword evidence="2" id="KW-1185">Reference proteome</keyword>
<evidence type="ECO:0000313" key="1">
    <source>
        <dbReference type="EMBL" id="TFK65708.1"/>
    </source>
</evidence>
<name>A0ACD3AIK3_9AGAR</name>
<organism evidence="1 2">
    <name type="scientific">Pluteus cervinus</name>
    <dbReference type="NCBI Taxonomy" id="181527"/>
    <lineage>
        <taxon>Eukaryota</taxon>
        <taxon>Fungi</taxon>
        <taxon>Dikarya</taxon>
        <taxon>Basidiomycota</taxon>
        <taxon>Agaricomycotina</taxon>
        <taxon>Agaricomycetes</taxon>
        <taxon>Agaricomycetidae</taxon>
        <taxon>Agaricales</taxon>
        <taxon>Pluteineae</taxon>
        <taxon>Pluteaceae</taxon>
        <taxon>Pluteus</taxon>
    </lineage>
</organism>